<proteinExistence type="predicted"/>
<evidence type="ECO:0000256" key="5">
    <source>
        <dbReference type="SAM" id="Phobius"/>
    </source>
</evidence>
<dbReference type="EMBL" id="FNHH01000009">
    <property type="protein sequence ID" value="SDM29335.1"/>
    <property type="molecule type" value="Genomic_DNA"/>
</dbReference>
<feature type="transmembrane region" description="Helical" evidence="5">
    <location>
        <begin position="46"/>
        <end position="63"/>
    </location>
</feature>
<dbReference type="RefSeq" id="WP_090703581.1">
    <property type="nucleotide sequence ID" value="NZ_FNHH01000009.1"/>
</dbReference>
<dbReference type="PANTHER" id="PTHR35889">
    <property type="entry name" value="CYCLOINULO-OLIGOSACCHARIDE FRUCTANOTRANSFERASE-RELATED"/>
    <property type="match status" value="1"/>
</dbReference>
<evidence type="ECO:0000256" key="2">
    <source>
        <dbReference type="ARBA" id="ARBA00022723"/>
    </source>
</evidence>
<organism evidence="7 8">
    <name type="scientific">Daejeonella rubra</name>
    <dbReference type="NCBI Taxonomy" id="990371"/>
    <lineage>
        <taxon>Bacteria</taxon>
        <taxon>Pseudomonadati</taxon>
        <taxon>Bacteroidota</taxon>
        <taxon>Sphingobacteriia</taxon>
        <taxon>Sphingobacteriales</taxon>
        <taxon>Sphingobacteriaceae</taxon>
        <taxon>Daejeonella</taxon>
    </lineage>
</organism>
<dbReference type="InterPro" id="IPR009056">
    <property type="entry name" value="Cyt_c-like_dom"/>
</dbReference>
<dbReference type="InterPro" id="IPR026876">
    <property type="entry name" value="Fn3_assoc_repeat"/>
</dbReference>
<dbReference type="Pfam" id="PF07635">
    <property type="entry name" value="PSCyt1"/>
    <property type="match status" value="1"/>
</dbReference>
<dbReference type="STRING" id="990371.SAMN05421813_10932"/>
<dbReference type="GO" id="GO:0009055">
    <property type="term" value="F:electron transfer activity"/>
    <property type="evidence" value="ECO:0007669"/>
    <property type="project" value="InterPro"/>
</dbReference>
<keyword evidence="5" id="KW-1133">Transmembrane helix</keyword>
<dbReference type="PROSITE" id="PS51007">
    <property type="entry name" value="CYTC"/>
    <property type="match status" value="1"/>
</dbReference>
<dbReference type="Proteomes" id="UP000199226">
    <property type="component" value="Unassembled WGS sequence"/>
</dbReference>
<dbReference type="AlphaFoldDB" id="A0A1G9S3L3"/>
<feature type="transmembrane region" description="Helical" evidence="5">
    <location>
        <begin position="144"/>
        <end position="163"/>
    </location>
</feature>
<dbReference type="Pfam" id="PF09990">
    <property type="entry name" value="DUF2231"/>
    <property type="match status" value="1"/>
</dbReference>
<evidence type="ECO:0000313" key="7">
    <source>
        <dbReference type="EMBL" id="SDM29335.1"/>
    </source>
</evidence>
<evidence type="ECO:0000256" key="3">
    <source>
        <dbReference type="ARBA" id="ARBA00023004"/>
    </source>
</evidence>
<dbReference type="Gene3D" id="3.80.10.10">
    <property type="entry name" value="Ribonuclease Inhibitor"/>
    <property type="match status" value="1"/>
</dbReference>
<dbReference type="Pfam" id="PF13287">
    <property type="entry name" value="Fn3_assoc"/>
    <property type="match status" value="1"/>
</dbReference>
<dbReference type="InterPro" id="IPR019251">
    <property type="entry name" value="DUF2231_TM"/>
</dbReference>
<gene>
    <name evidence="7" type="ORF">SAMN05421813_10932</name>
</gene>
<dbReference type="InterPro" id="IPR036909">
    <property type="entry name" value="Cyt_c-like_dom_sf"/>
</dbReference>
<dbReference type="InterPro" id="IPR032675">
    <property type="entry name" value="LRR_dom_sf"/>
</dbReference>
<evidence type="ECO:0000256" key="4">
    <source>
        <dbReference type="PROSITE-ProRule" id="PRU00433"/>
    </source>
</evidence>
<keyword evidence="5" id="KW-0812">Transmembrane</keyword>
<feature type="transmembrane region" description="Helical" evidence="5">
    <location>
        <begin position="7"/>
        <end position="26"/>
    </location>
</feature>
<evidence type="ECO:0000256" key="1">
    <source>
        <dbReference type="ARBA" id="ARBA00022617"/>
    </source>
</evidence>
<keyword evidence="8" id="KW-1185">Reference proteome</keyword>
<protein>
    <submittedName>
        <fullName evidence="7">Uncharacterized membrane protein</fullName>
    </submittedName>
</protein>
<dbReference type="PANTHER" id="PTHR35889:SF3">
    <property type="entry name" value="F-BOX DOMAIN-CONTAINING PROTEIN"/>
    <property type="match status" value="1"/>
</dbReference>
<reference evidence="8" key="1">
    <citation type="submission" date="2016-10" db="EMBL/GenBank/DDBJ databases">
        <authorList>
            <person name="Varghese N."/>
            <person name="Submissions S."/>
        </authorList>
    </citation>
    <scope>NUCLEOTIDE SEQUENCE [LARGE SCALE GENOMIC DNA]</scope>
    <source>
        <strain evidence="8">DSM 24536</strain>
    </source>
</reference>
<accession>A0A1G9S3L3</accession>
<sequence>MKSKLNAYAVSVIFCLNILIIFLLIFEQQLEIPQWLQPIGRMHPMLLHFPIVLLILAAGLEFFRFKPVNKEISFYYNFTTGLFLSGILLSGITVLMGLFLSLEDGYEGDTLIYHKWFGVSTVFLSSVLYKLRDFKWYNEISAKAGSITLALILIVAGHFGAVLTHGDNFVLEPISKPIPVPLDQARVYDHVIQPIFQEKCVSCHNDQKLKGSLKLTDSLSILKGGKTGKLFIAGKPNLSLLLERIHLPSTVKKHMPPSGKPQLTDEESELLFLWIKGNASFSKKVMDLDQNDSLRVLATSRLKPAEIQEEGFDFDAADDETIKKLNTFYRLVAPVSQGSPALAVSFFSKSGFDSKSLDELTAIKDQIISLRLSRMPVKDADLSKISKFKSLQNLDLNFTDITGSGLKELSGLKFLKSLSLSGTQVNLKQVQPVIALKSLEELTIWNTSFSAKDIQELKRLNKNLKIITGFKDDGTTLIRLSQPLLKNSSRVFKDQSAIELSHPRQGVTIRYTLDGTEPDSLTSAVFKNDLNIKMNATIKAKAYKKGWLSSEVSTFGFLRTAIKPDMINLLFVPNEYHKAAGAKSLIDGQLGDFDTNNNNWLGFQENNLEVLLEFKTVRKIENIALNTLISSNGSAFPPTSIQIYGGTDKNNLNLIATLNPEMPVKTSQQEIKTIYTSFKPQTVSHLKIIAKPLRKLPVWHQAKGKPALLLVDEVLVN</sequence>
<keyword evidence="3 4" id="KW-0408">Iron</keyword>
<dbReference type="SUPFAM" id="SSF52047">
    <property type="entry name" value="RNI-like"/>
    <property type="match status" value="1"/>
</dbReference>
<dbReference type="SUPFAM" id="SSF46626">
    <property type="entry name" value="Cytochrome c"/>
    <property type="match status" value="1"/>
</dbReference>
<feature type="transmembrane region" description="Helical" evidence="5">
    <location>
        <begin position="75"/>
        <end position="100"/>
    </location>
</feature>
<keyword evidence="1 4" id="KW-0349">Heme</keyword>
<keyword evidence="2 4" id="KW-0479">Metal-binding</keyword>
<feature type="transmembrane region" description="Helical" evidence="5">
    <location>
        <begin position="112"/>
        <end position="132"/>
    </location>
</feature>
<dbReference type="InterPro" id="IPR011429">
    <property type="entry name" value="Cyt_c_Planctomycete-type"/>
</dbReference>
<evidence type="ECO:0000259" key="6">
    <source>
        <dbReference type="PROSITE" id="PS51007"/>
    </source>
</evidence>
<dbReference type="GO" id="GO:0046872">
    <property type="term" value="F:metal ion binding"/>
    <property type="evidence" value="ECO:0007669"/>
    <property type="project" value="UniProtKB-KW"/>
</dbReference>
<feature type="domain" description="Cytochrome c" evidence="6">
    <location>
        <begin position="187"/>
        <end position="279"/>
    </location>
</feature>
<evidence type="ECO:0000313" key="8">
    <source>
        <dbReference type="Proteomes" id="UP000199226"/>
    </source>
</evidence>
<dbReference type="GO" id="GO:0020037">
    <property type="term" value="F:heme binding"/>
    <property type="evidence" value="ECO:0007669"/>
    <property type="project" value="InterPro"/>
</dbReference>
<dbReference type="OrthoDB" id="713772at2"/>
<name>A0A1G9S3L3_9SPHI</name>
<keyword evidence="5" id="KW-0472">Membrane</keyword>